<name>A0A6J7LKE4_9ZZZZ</name>
<dbReference type="SMART" id="SM00347">
    <property type="entry name" value="HTH_MARR"/>
    <property type="match status" value="1"/>
</dbReference>
<dbReference type="InterPro" id="IPR039422">
    <property type="entry name" value="MarR/SlyA-like"/>
</dbReference>
<dbReference type="GO" id="GO:0003700">
    <property type="term" value="F:DNA-binding transcription factor activity"/>
    <property type="evidence" value="ECO:0007669"/>
    <property type="project" value="InterPro"/>
</dbReference>
<dbReference type="AlphaFoldDB" id="A0A6J7LKE4"/>
<dbReference type="EMBL" id="CAFBNE010000160">
    <property type="protein sequence ID" value="CAB4968677.1"/>
    <property type="molecule type" value="Genomic_DNA"/>
</dbReference>
<dbReference type="PANTHER" id="PTHR33164:SF99">
    <property type="entry name" value="MARR FAMILY REGULATORY PROTEIN"/>
    <property type="match status" value="1"/>
</dbReference>
<dbReference type="InterPro" id="IPR036388">
    <property type="entry name" value="WH-like_DNA-bd_sf"/>
</dbReference>
<organism evidence="2">
    <name type="scientific">freshwater metagenome</name>
    <dbReference type="NCBI Taxonomy" id="449393"/>
    <lineage>
        <taxon>unclassified sequences</taxon>
        <taxon>metagenomes</taxon>
        <taxon>ecological metagenomes</taxon>
    </lineage>
</organism>
<evidence type="ECO:0000313" key="2">
    <source>
        <dbReference type="EMBL" id="CAB4968677.1"/>
    </source>
</evidence>
<dbReference type="SUPFAM" id="SSF46785">
    <property type="entry name" value="Winged helix' DNA-binding domain"/>
    <property type="match status" value="1"/>
</dbReference>
<evidence type="ECO:0000259" key="1">
    <source>
        <dbReference type="PROSITE" id="PS50995"/>
    </source>
</evidence>
<feature type="domain" description="HTH marR-type" evidence="1">
    <location>
        <begin position="1"/>
        <end position="147"/>
    </location>
</feature>
<gene>
    <name evidence="2" type="ORF">UFOPK3772_03129</name>
</gene>
<accession>A0A6J7LKE4</accession>
<sequence length="155" mass="18260">MDDTRWLDDEEIRIWRGFVETYGRVTHELEQSLKRNADLTLDDYEVLVLLSEAPDHRMRMTELSQRLVHSQSRLTQRVDRLVKRGWVSREQCHEDRRGVHAVITPAGMTRIETAAPSHVRDVREFLIDLIEPKERPIVADVFERVATHAREHRSA</sequence>
<proteinExistence type="predicted"/>
<dbReference type="PANTHER" id="PTHR33164">
    <property type="entry name" value="TRANSCRIPTIONAL REGULATOR, MARR FAMILY"/>
    <property type="match status" value="1"/>
</dbReference>
<reference evidence="2" key="1">
    <citation type="submission" date="2020-05" db="EMBL/GenBank/DDBJ databases">
        <authorList>
            <person name="Chiriac C."/>
            <person name="Salcher M."/>
            <person name="Ghai R."/>
            <person name="Kavagutti S V."/>
        </authorList>
    </citation>
    <scope>NUCLEOTIDE SEQUENCE</scope>
</reference>
<dbReference type="InterPro" id="IPR036390">
    <property type="entry name" value="WH_DNA-bd_sf"/>
</dbReference>
<dbReference type="InterPro" id="IPR000835">
    <property type="entry name" value="HTH_MarR-typ"/>
</dbReference>
<dbReference type="PROSITE" id="PS50995">
    <property type="entry name" value="HTH_MARR_2"/>
    <property type="match status" value="1"/>
</dbReference>
<dbReference type="PRINTS" id="PR00598">
    <property type="entry name" value="HTHMARR"/>
</dbReference>
<dbReference type="Gene3D" id="1.10.10.10">
    <property type="entry name" value="Winged helix-like DNA-binding domain superfamily/Winged helix DNA-binding domain"/>
    <property type="match status" value="1"/>
</dbReference>
<protein>
    <submittedName>
        <fullName evidence="2">Unannotated protein</fullName>
    </submittedName>
</protein>
<dbReference type="GO" id="GO:0006950">
    <property type="term" value="P:response to stress"/>
    <property type="evidence" value="ECO:0007669"/>
    <property type="project" value="TreeGrafter"/>
</dbReference>
<dbReference type="Pfam" id="PF01047">
    <property type="entry name" value="MarR"/>
    <property type="match status" value="1"/>
</dbReference>